<organism evidence="3 4">
    <name type="scientific">Mytilus galloprovincialis</name>
    <name type="common">Mediterranean mussel</name>
    <dbReference type="NCBI Taxonomy" id="29158"/>
    <lineage>
        <taxon>Eukaryota</taxon>
        <taxon>Metazoa</taxon>
        <taxon>Spiralia</taxon>
        <taxon>Lophotrochozoa</taxon>
        <taxon>Mollusca</taxon>
        <taxon>Bivalvia</taxon>
        <taxon>Autobranchia</taxon>
        <taxon>Pteriomorphia</taxon>
        <taxon>Mytilida</taxon>
        <taxon>Mytiloidea</taxon>
        <taxon>Mytilidae</taxon>
        <taxon>Mytilinae</taxon>
        <taxon>Mytilus</taxon>
    </lineage>
</organism>
<dbReference type="PROSITE" id="PS50853">
    <property type="entry name" value="FN3"/>
    <property type="match status" value="1"/>
</dbReference>
<feature type="chain" id="PRO_5032762810" description="Fibronectin type-III domain-containing protein" evidence="1">
    <location>
        <begin position="22"/>
        <end position="320"/>
    </location>
</feature>
<proteinExistence type="predicted"/>
<dbReference type="EMBL" id="UYJE01010119">
    <property type="protein sequence ID" value="VDI79880.1"/>
    <property type="molecule type" value="Genomic_DNA"/>
</dbReference>
<dbReference type="SUPFAM" id="SSF49265">
    <property type="entry name" value="Fibronectin type III"/>
    <property type="match status" value="1"/>
</dbReference>
<name>A0A8B6HK57_MYTGA</name>
<gene>
    <name evidence="3" type="ORF">MGAL_10B025144</name>
</gene>
<dbReference type="InterPro" id="IPR013783">
    <property type="entry name" value="Ig-like_fold"/>
</dbReference>
<dbReference type="InterPro" id="IPR003961">
    <property type="entry name" value="FN3_dom"/>
</dbReference>
<keyword evidence="1" id="KW-0732">Signal</keyword>
<dbReference type="CDD" id="cd00063">
    <property type="entry name" value="FN3"/>
    <property type="match status" value="1"/>
</dbReference>
<keyword evidence="4" id="KW-1185">Reference proteome</keyword>
<protein>
    <recommendedName>
        <fullName evidence="2">Fibronectin type-III domain-containing protein</fullName>
    </recommendedName>
</protein>
<comment type="caution">
    <text evidence="3">The sequence shown here is derived from an EMBL/GenBank/DDBJ whole genome shotgun (WGS) entry which is preliminary data.</text>
</comment>
<sequence length="320" mass="36210">MNVYFILFLGVFAFIEVNCKSRKSKSLGSCPKLDVSTVCVVDYKFNCLFQKQCPSDYLSLRYRFSSPSQTMLNRKLCSCTVFNLTIKRCQNKNLTITDRKHSFVQKIYCLRARIIPKILGGPQKPYVTEEENMSDHLNLIWEHSEHICDEEIYQINFKELPTGKWKVFHPIKPCVSQMVVVDGLKAETSYIFKVRVIDENSGYEGTFSPESDLIKTGVSPGLRIMRKSQKGANGPPDVYMLPVTENKAARNETAQTRKFTLAAEKGNDIPNFVAESFLQYVADNVDHNSETLDGNNTFHGMGIMAAVTPVSFGTILTTNH</sequence>
<dbReference type="Proteomes" id="UP000596742">
    <property type="component" value="Unassembled WGS sequence"/>
</dbReference>
<dbReference type="AlphaFoldDB" id="A0A8B6HK57"/>
<dbReference type="Gene3D" id="2.60.40.10">
    <property type="entry name" value="Immunoglobulins"/>
    <property type="match status" value="1"/>
</dbReference>
<evidence type="ECO:0000256" key="1">
    <source>
        <dbReference type="SAM" id="SignalP"/>
    </source>
</evidence>
<feature type="signal peptide" evidence="1">
    <location>
        <begin position="1"/>
        <end position="21"/>
    </location>
</feature>
<evidence type="ECO:0000259" key="2">
    <source>
        <dbReference type="PROSITE" id="PS50853"/>
    </source>
</evidence>
<evidence type="ECO:0000313" key="4">
    <source>
        <dbReference type="Proteomes" id="UP000596742"/>
    </source>
</evidence>
<reference evidence="3" key="1">
    <citation type="submission" date="2018-11" db="EMBL/GenBank/DDBJ databases">
        <authorList>
            <person name="Alioto T."/>
            <person name="Alioto T."/>
        </authorList>
    </citation>
    <scope>NUCLEOTIDE SEQUENCE</scope>
</reference>
<feature type="domain" description="Fibronectin type-III" evidence="2">
    <location>
        <begin position="121"/>
        <end position="219"/>
    </location>
</feature>
<dbReference type="OrthoDB" id="10069752at2759"/>
<accession>A0A8B6HK57</accession>
<dbReference type="InterPro" id="IPR036116">
    <property type="entry name" value="FN3_sf"/>
</dbReference>
<evidence type="ECO:0000313" key="3">
    <source>
        <dbReference type="EMBL" id="VDI79880.1"/>
    </source>
</evidence>